<keyword evidence="2" id="KW-1185">Reference proteome</keyword>
<dbReference type="RefSeq" id="WP_165238383.1">
    <property type="nucleotide sequence ID" value="NZ_JAAKZV010000070.1"/>
</dbReference>
<accession>A0A6G4U329</accession>
<name>A0A6G4U329_9ACTN</name>
<sequence length="91" mass="8850">MGDGGRVGVGRGVLFVGRGVLGVGEAAVGGLGRLCDGFASADVRVGEGRSVEGVGRGDGDRRGFTDALPALCPSGSAALRLPSPPGATVRS</sequence>
<comment type="caution">
    <text evidence="1">The sequence shown here is derived from an EMBL/GenBank/DDBJ whole genome shotgun (WGS) entry which is preliminary data.</text>
</comment>
<evidence type="ECO:0000313" key="1">
    <source>
        <dbReference type="EMBL" id="NGN65697.1"/>
    </source>
</evidence>
<dbReference type="EMBL" id="JAAKZV010000070">
    <property type="protein sequence ID" value="NGN65697.1"/>
    <property type="molecule type" value="Genomic_DNA"/>
</dbReference>
<protein>
    <submittedName>
        <fullName evidence="1">Uncharacterized protein</fullName>
    </submittedName>
</protein>
<organism evidence="1 2">
    <name type="scientific">Streptomyces coryli</name>
    <dbReference type="NCBI Taxonomy" id="1128680"/>
    <lineage>
        <taxon>Bacteria</taxon>
        <taxon>Bacillati</taxon>
        <taxon>Actinomycetota</taxon>
        <taxon>Actinomycetes</taxon>
        <taxon>Kitasatosporales</taxon>
        <taxon>Streptomycetaceae</taxon>
        <taxon>Streptomyces</taxon>
    </lineage>
</organism>
<gene>
    <name evidence="1" type="ORF">G5C51_17540</name>
</gene>
<reference evidence="1 2" key="1">
    <citation type="submission" date="2020-02" db="EMBL/GenBank/DDBJ databases">
        <title>Whole-genome analyses of novel actinobacteria.</title>
        <authorList>
            <person name="Sahin N."/>
        </authorList>
    </citation>
    <scope>NUCLEOTIDE SEQUENCE [LARGE SCALE GENOMIC DNA]</scope>
    <source>
        <strain evidence="1 2">A7024</strain>
    </source>
</reference>
<dbReference type="Proteomes" id="UP000481583">
    <property type="component" value="Unassembled WGS sequence"/>
</dbReference>
<dbReference type="AlphaFoldDB" id="A0A6G4U329"/>
<proteinExistence type="predicted"/>
<evidence type="ECO:0000313" key="2">
    <source>
        <dbReference type="Proteomes" id="UP000481583"/>
    </source>
</evidence>